<dbReference type="KEGG" id="aqg:HRU87_03985"/>
<dbReference type="InterPro" id="IPR026881">
    <property type="entry name" value="WYL_dom"/>
</dbReference>
<gene>
    <name evidence="2" type="ORF">HRU87_03985</name>
</gene>
<evidence type="ECO:0000313" key="2">
    <source>
        <dbReference type="EMBL" id="QKJ25346.1"/>
    </source>
</evidence>
<dbReference type="AlphaFoldDB" id="A0A7D4PQP7"/>
<accession>A0A7D4PQP7</accession>
<sequence length="313" mass="34751">MAKQSPAERLFTLTCCLVASPRIGLSKQDIYRAVAGYQAATSDEARDRMFERDKQVLREAGVRLEVLENDSFDETDQSRYRIAKSSFEWPKGLELSSKKLQLLELAAKAWNSQLLEAPAQQGLTRLKSLGLMPAESDLRPFSPRLLARHASFAPLAAAISNSVQVVFEYQKPDGELSTRKVSPLKLRQLEGQWVLLGLHNSQIKNFLLRRISSSVTTLPVAAEKVDQVALGQAEQDLKDFVSGNLAVIEVVPDTEAAVIFKPNDEGLVTTTFMDEALFAEDLMEFGSQLRVISPESLQRRIKNGLKAVVRAHA</sequence>
<dbReference type="EMBL" id="CP054056">
    <property type="protein sequence ID" value="QKJ25346.1"/>
    <property type="molecule type" value="Genomic_DNA"/>
</dbReference>
<feature type="domain" description="WYL" evidence="1">
    <location>
        <begin position="152"/>
        <end position="213"/>
    </location>
</feature>
<dbReference type="Pfam" id="PF13280">
    <property type="entry name" value="WYL"/>
    <property type="match status" value="1"/>
</dbReference>
<reference evidence="2 3" key="1">
    <citation type="submission" date="2020-05" db="EMBL/GenBank/DDBJ databases">
        <title>Aquirufa sp. strain 15G-AUS-rot a new Aquirufa species.</title>
        <authorList>
            <person name="Pitt A."/>
            <person name="Hahn M.W."/>
        </authorList>
    </citation>
    <scope>NUCLEOTIDE SEQUENCE [LARGE SCALE GENOMIC DNA]</scope>
    <source>
        <strain evidence="2 3">15G-AUS-rot</strain>
    </source>
</reference>
<name>A0A7D4PQP7_9MICO</name>
<dbReference type="PANTHER" id="PTHR34580">
    <property type="match status" value="1"/>
</dbReference>
<dbReference type="Proteomes" id="UP000501003">
    <property type="component" value="Chromosome"/>
</dbReference>
<keyword evidence="3" id="KW-1185">Reference proteome</keyword>
<dbReference type="PROSITE" id="PS52050">
    <property type="entry name" value="WYL"/>
    <property type="match status" value="1"/>
</dbReference>
<dbReference type="RefSeq" id="WP_173493643.1">
    <property type="nucleotide sequence ID" value="NZ_CP054056.1"/>
</dbReference>
<evidence type="ECO:0000259" key="1">
    <source>
        <dbReference type="Pfam" id="PF13280"/>
    </source>
</evidence>
<proteinExistence type="predicted"/>
<evidence type="ECO:0000313" key="3">
    <source>
        <dbReference type="Proteomes" id="UP000501003"/>
    </source>
</evidence>
<organism evidence="2 3">
    <name type="scientific">Aquiluna borgnonia</name>
    <dbReference type="NCBI Taxonomy" id="2499157"/>
    <lineage>
        <taxon>Bacteria</taxon>
        <taxon>Bacillati</taxon>
        <taxon>Actinomycetota</taxon>
        <taxon>Actinomycetes</taxon>
        <taxon>Micrococcales</taxon>
        <taxon>Microbacteriaceae</taxon>
        <taxon>Luna cluster</taxon>
        <taxon>Luna-1 subcluster</taxon>
        <taxon>Aquiluna</taxon>
    </lineage>
</organism>
<protein>
    <submittedName>
        <fullName evidence="2">WYL domain-containing protein</fullName>
    </submittedName>
</protein>
<dbReference type="PANTHER" id="PTHR34580:SF3">
    <property type="entry name" value="PROTEIN PAFB"/>
    <property type="match status" value="1"/>
</dbReference>
<dbReference type="InterPro" id="IPR051534">
    <property type="entry name" value="CBASS_pafABC_assoc_protein"/>
</dbReference>